<dbReference type="GO" id="GO:0016192">
    <property type="term" value="P:vesicle-mediated transport"/>
    <property type="evidence" value="ECO:0007669"/>
    <property type="project" value="TreeGrafter"/>
</dbReference>
<sequence length="378" mass="42759">MQSLPTFFDIVVVGTGFVESLIASACARSGLSVLHIDENNYFGSNWATLSLNKMEEWADQNTQNNEMYGYKCFKIIRNTKDTKYETMAIKGNRFSLDLTPRLIYSDSPFMDFIFQSSLQKSIELARVEGSCLLVQQSRHHTEFLEIPQSKDEIIHSPLSLSEKHDLLKIVNKVSLWDNSDLNAEFIDNLGNKPFSDFLKNKGLSDSLASSFLSFCMAGLQSSHSTSSFQALRLIKQYIQSLTVFPPQRGPGGVFYPPTAYVIPFFGMGEIAQSLVRIAAVWGGITIMGCKINKIIRPLTSQTDQQQIHKEDIPNTKALNETNQKSFQNEMNNLIGLELELIMDDREKEQLVEIKNEPKSEMNKKIVWTKHFISNLSSA</sequence>
<reference evidence="2 3" key="1">
    <citation type="submission" date="2019-03" db="EMBL/GenBank/DDBJ databases">
        <title>Single cell metagenomics reveals metabolic interactions within the superorganism composed of flagellate Streblomastix strix and complex community of Bacteroidetes bacteria on its surface.</title>
        <authorList>
            <person name="Treitli S.C."/>
            <person name="Kolisko M."/>
            <person name="Husnik F."/>
            <person name="Keeling P."/>
            <person name="Hampl V."/>
        </authorList>
    </citation>
    <scope>NUCLEOTIDE SEQUENCE [LARGE SCALE GENOMIC DNA]</scope>
    <source>
        <strain evidence="2">ST1C</strain>
    </source>
</reference>
<gene>
    <name evidence="2" type="ORF">EZS28_011693</name>
</gene>
<protein>
    <recommendedName>
        <fullName evidence="4">Rab proteins geranylgeranyltransferase component A</fullName>
    </recommendedName>
</protein>
<evidence type="ECO:0000313" key="3">
    <source>
        <dbReference type="Proteomes" id="UP000324800"/>
    </source>
</evidence>
<dbReference type="GO" id="GO:0007264">
    <property type="term" value="P:small GTPase-mediated signal transduction"/>
    <property type="evidence" value="ECO:0007669"/>
    <property type="project" value="InterPro"/>
</dbReference>
<evidence type="ECO:0000256" key="1">
    <source>
        <dbReference type="ARBA" id="ARBA00005593"/>
    </source>
</evidence>
<evidence type="ECO:0008006" key="4">
    <source>
        <dbReference type="Google" id="ProtNLM"/>
    </source>
</evidence>
<dbReference type="OrthoDB" id="1923006at2759"/>
<dbReference type="Gene3D" id="1.10.405.10">
    <property type="entry name" value="Guanine Nucleotide Dissociation Inhibitor, domain 1"/>
    <property type="match status" value="1"/>
</dbReference>
<dbReference type="GO" id="GO:0005634">
    <property type="term" value="C:nucleus"/>
    <property type="evidence" value="ECO:0007669"/>
    <property type="project" value="TreeGrafter"/>
</dbReference>
<evidence type="ECO:0000313" key="2">
    <source>
        <dbReference type="EMBL" id="KAA6392782.1"/>
    </source>
</evidence>
<dbReference type="PANTHER" id="PTHR11787">
    <property type="entry name" value="RAB GDP-DISSOCIATION INHIBITOR"/>
    <property type="match status" value="1"/>
</dbReference>
<name>A0A5J4WE36_9EUKA</name>
<accession>A0A5J4WE36</accession>
<dbReference type="PRINTS" id="PR00891">
    <property type="entry name" value="RABGDIREP"/>
</dbReference>
<dbReference type="GO" id="GO:0005829">
    <property type="term" value="C:cytosol"/>
    <property type="evidence" value="ECO:0007669"/>
    <property type="project" value="TreeGrafter"/>
</dbReference>
<dbReference type="PANTHER" id="PTHR11787:SF4">
    <property type="entry name" value="CHM, RAB ESCORT PROTEIN 1"/>
    <property type="match status" value="1"/>
</dbReference>
<dbReference type="AlphaFoldDB" id="A0A5J4WE36"/>
<dbReference type="GO" id="GO:0005968">
    <property type="term" value="C:Rab-protein geranylgeranyltransferase complex"/>
    <property type="evidence" value="ECO:0007669"/>
    <property type="project" value="TreeGrafter"/>
</dbReference>
<dbReference type="InterPro" id="IPR018203">
    <property type="entry name" value="GDP_dissociation_inhibitor"/>
</dbReference>
<comment type="similarity">
    <text evidence="1">Belongs to the Rab GDI family.</text>
</comment>
<proteinExistence type="inferred from homology"/>
<dbReference type="Pfam" id="PF00996">
    <property type="entry name" value="GDI"/>
    <property type="match status" value="1"/>
</dbReference>
<dbReference type="InterPro" id="IPR036188">
    <property type="entry name" value="FAD/NAD-bd_sf"/>
</dbReference>
<dbReference type="Gene3D" id="3.50.50.60">
    <property type="entry name" value="FAD/NAD(P)-binding domain"/>
    <property type="match status" value="2"/>
</dbReference>
<dbReference type="SUPFAM" id="SSF51905">
    <property type="entry name" value="FAD/NAD(P)-binding domain"/>
    <property type="match status" value="1"/>
</dbReference>
<dbReference type="EMBL" id="SNRW01002434">
    <property type="protein sequence ID" value="KAA6392782.1"/>
    <property type="molecule type" value="Genomic_DNA"/>
</dbReference>
<comment type="caution">
    <text evidence="2">The sequence shown here is derived from an EMBL/GenBank/DDBJ whole genome shotgun (WGS) entry which is preliminary data.</text>
</comment>
<organism evidence="2 3">
    <name type="scientific">Streblomastix strix</name>
    <dbReference type="NCBI Taxonomy" id="222440"/>
    <lineage>
        <taxon>Eukaryota</taxon>
        <taxon>Metamonada</taxon>
        <taxon>Preaxostyla</taxon>
        <taxon>Oxymonadida</taxon>
        <taxon>Streblomastigidae</taxon>
        <taxon>Streblomastix</taxon>
    </lineage>
</organism>
<dbReference type="Proteomes" id="UP000324800">
    <property type="component" value="Unassembled WGS sequence"/>
</dbReference>
<dbReference type="GO" id="GO:0005092">
    <property type="term" value="F:GDP-dissociation inhibitor activity"/>
    <property type="evidence" value="ECO:0007669"/>
    <property type="project" value="InterPro"/>
</dbReference>